<dbReference type="EMBL" id="NSLI01000005">
    <property type="protein sequence ID" value="PAX06741.1"/>
    <property type="molecule type" value="Genomic_DNA"/>
</dbReference>
<accession>A0A2A2SCL3</accession>
<sequence length="344" mass="38002">MRSHPVAARLVTPIREYHRVDRRRFDEEIRPAGQPAILRGLGADWPAVRAARGGADAVVAYLKRFSHPEPVAAIVGAPEIEGRFFYTPDLTALNFTRGKSPLDPFLDRLLRDRDADRPYAIAVQSIPAAELVPGFERENATDLVDSAVAPRLWLGNAIRVATHYDLQENVGVVIAGRRRFTLFPPDQVANLYMGPLELTPAGTPISLVDPAHPDLDRYPRFADALAVAQEATLEPGDAIYIPFHWWHAVDSLDPVNILMNYWWSPAPEGMASPYDALLLALFSLGVLPPDQRAAWRTMFDHLVFRTGGDPAAHLPPHAQGVLGPADRRGFERMRATLLQSLSGA</sequence>
<dbReference type="Proteomes" id="UP000218151">
    <property type="component" value="Unassembled WGS sequence"/>
</dbReference>
<proteinExistence type="predicted"/>
<dbReference type="InterPro" id="IPR041667">
    <property type="entry name" value="Cupin_8"/>
</dbReference>
<protein>
    <submittedName>
        <fullName evidence="2">Peptidylprolyl isomerase</fullName>
    </submittedName>
</protein>
<dbReference type="AlphaFoldDB" id="A0A2A2SCL3"/>
<dbReference type="InterPro" id="IPR003347">
    <property type="entry name" value="JmjC_dom"/>
</dbReference>
<evidence type="ECO:0000259" key="1">
    <source>
        <dbReference type="PROSITE" id="PS51184"/>
    </source>
</evidence>
<dbReference type="Pfam" id="PF13621">
    <property type="entry name" value="Cupin_8"/>
    <property type="match status" value="1"/>
</dbReference>
<evidence type="ECO:0000313" key="3">
    <source>
        <dbReference type="Proteomes" id="UP000218151"/>
    </source>
</evidence>
<organism evidence="2 3">
    <name type="scientific">Sphingomonas lenta</name>
    <dbReference type="NCBI Taxonomy" id="1141887"/>
    <lineage>
        <taxon>Bacteria</taxon>
        <taxon>Pseudomonadati</taxon>
        <taxon>Pseudomonadota</taxon>
        <taxon>Alphaproteobacteria</taxon>
        <taxon>Sphingomonadales</taxon>
        <taxon>Sphingomonadaceae</taxon>
        <taxon>Sphingomonas</taxon>
    </lineage>
</organism>
<comment type="caution">
    <text evidence="2">The sequence shown here is derived from an EMBL/GenBank/DDBJ whole genome shotgun (WGS) entry which is preliminary data.</text>
</comment>
<dbReference type="SUPFAM" id="SSF51197">
    <property type="entry name" value="Clavaminate synthase-like"/>
    <property type="match status" value="1"/>
</dbReference>
<dbReference type="PANTHER" id="PTHR12461:SF105">
    <property type="entry name" value="HYPOXIA-INDUCIBLE FACTOR 1-ALPHA INHIBITOR"/>
    <property type="match status" value="1"/>
</dbReference>
<dbReference type="SMART" id="SM00558">
    <property type="entry name" value="JmjC"/>
    <property type="match status" value="1"/>
</dbReference>
<dbReference type="GO" id="GO:0016853">
    <property type="term" value="F:isomerase activity"/>
    <property type="evidence" value="ECO:0007669"/>
    <property type="project" value="UniProtKB-KW"/>
</dbReference>
<gene>
    <name evidence="2" type="ORF">CKY28_16600</name>
</gene>
<dbReference type="PANTHER" id="PTHR12461">
    <property type="entry name" value="HYPOXIA-INDUCIBLE FACTOR 1 ALPHA INHIBITOR-RELATED"/>
    <property type="match status" value="1"/>
</dbReference>
<feature type="domain" description="JmjC" evidence="1">
    <location>
        <begin position="121"/>
        <end position="278"/>
    </location>
</feature>
<keyword evidence="2" id="KW-0413">Isomerase</keyword>
<keyword evidence="3" id="KW-1185">Reference proteome</keyword>
<dbReference type="PROSITE" id="PS51184">
    <property type="entry name" value="JMJC"/>
    <property type="match status" value="1"/>
</dbReference>
<reference evidence="3" key="1">
    <citation type="submission" date="2017-09" db="EMBL/GenBank/DDBJ databases">
        <authorList>
            <person name="Feng G."/>
            <person name="Zhu H."/>
        </authorList>
    </citation>
    <scope>NUCLEOTIDE SEQUENCE [LARGE SCALE GENOMIC DNA]</scope>
    <source>
        <strain evidence="3">1PNM-20</strain>
    </source>
</reference>
<dbReference type="Gene3D" id="2.60.120.650">
    <property type="entry name" value="Cupin"/>
    <property type="match status" value="1"/>
</dbReference>
<dbReference type="OrthoDB" id="479699at2"/>
<name>A0A2A2SCL3_9SPHN</name>
<evidence type="ECO:0000313" key="2">
    <source>
        <dbReference type="EMBL" id="PAX06741.1"/>
    </source>
</evidence>